<proteinExistence type="predicted"/>
<dbReference type="SUPFAM" id="SSF53756">
    <property type="entry name" value="UDP-Glycosyltransferase/glycogen phosphorylase"/>
    <property type="match status" value="1"/>
</dbReference>
<keyword evidence="2" id="KW-0808">Transferase</keyword>
<keyword evidence="1" id="KW-0328">Glycosyltransferase</keyword>
<evidence type="ECO:0000256" key="1">
    <source>
        <dbReference type="ARBA" id="ARBA00022676"/>
    </source>
</evidence>
<evidence type="ECO:0008006" key="5">
    <source>
        <dbReference type="Google" id="ProtNLM"/>
    </source>
</evidence>
<dbReference type="RefSeq" id="WP_286355884.1">
    <property type="nucleotide sequence ID" value="NZ_AP027079.1"/>
</dbReference>
<dbReference type="PANTHER" id="PTHR30160">
    <property type="entry name" value="TETRAACYLDISACCHARIDE 4'-KINASE-RELATED"/>
    <property type="match status" value="1"/>
</dbReference>
<dbReference type="EMBL" id="AP027079">
    <property type="protein sequence ID" value="BDU69255.1"/>
    <property type="molecule type" value="Genomic_DNA"/>
</dbReference>
<keyword evidence="4" id="KW-1185">Reference proteome</keyword>
<evidence type="ECO:0000256" key="2">
    <source>
        <dbReference type="ARBA" id="ARBA00022679"/>
    </source>
</evidence>
<gene>
    <name evidence="3" type="ORF">GETHOR_13560</name>
</gene>
<accession>A0ABN6UZ02</accession>
<evidence type="ECO:0000313" key="3">
    <source>
        <dbReference type="EMBL" id="BDU69255.1"/>
    </source>
</evidence>
<evidence type="ECO:0000313" key="4">
    <source>
        <dbReference type="Proteomes" id="UP001242010"/>
    </source>
</evidence>
<dbReference type="InterPro" id="IPR002201">
    <property type="entry name" value="Glyco_trans_9"/>
</dbReference>
<reference evidence="4" key="1">
    <citation type="journal article" date="2023" name="Int. J. Syst. Evol. Microbiol.">
        <title>Mesoterricola silvestris gen. nov., sp. nov., Mesoterricola sediminis sp. nov., Geothrix oryzae sp. nov., Geothrix edaphica sp. nov., Geothrix rubra sp. nov., and Geothrix limicola sp. nov., six novel members of Acidobacteriota isolated from soils.</title>
        <authorList>
            <person name="Itoh H."/>
            <person name="Sugisawa Y."/>
            <person name="Mise K."/>
            <person name="Xu Z."/>
            <person name="Kuniyasu M."/>
            <person name="Ushijima N."/>
            <person name="Kawano K."/>
            <person name="Kobayashi E."/>
            <person name="Shiratori Y."/>
            <person name="Masuda Y."/>
            <person name="Senoo K."/>
        </authorList>
    </citation>
    <scope>NUCLEOTIDE SEQUENCE [LARGE SCALE GENOMIC DNA]</scope>
    <source>
        <strain evidence="4">Red222</strain>
    </source>
</reference>
<sequence length="343" mass="36279">MIPPGAHWLRLPRFVGDAVLMHQAAAPLIAAGLPLVAWGPAATVELFEGAEGYGGAVADPPGKTGLLEGARLLRTHRPASVLALAKSLRAPAAAFLARVPRRVGCGDGGASLLLTASLKYWDRDDHALDRYRDIVRCGYPELEPAAFRPFHPRPTSAEAVADQRRRQGFDAAPYLAFAIGAAAGAKRLGLDLLVDLAHRALGAGYRIVVLGGPGDDVIWGGRLKEQVPEVLNLTAQLPWSQSAAWLAGATAVLANDSGLAHLAAACGVPVVTVFGPTIPRHTAPRGPQVTVLRKEDLACLECQQWHCPLPDHPCMTQLPAERIWAALEAQAVTRPVLPAPEAP</sequence>
<dbReference type="PANTHER" id="PTHR30160:SF7">
    <property type="entry name" value="ADP-HEPTOSE--LPS HEPTOSYLTRANSFERASE 2"/>
    <property type="match status" value="1"/>
</dbReference>
<dbReference type="Pfam" id="PF01075">
    <property type="entry name" value="Glyco_transf_9"/>
    <property type="match status" value="1"/>
</dbReference>
<dbReference type="Gene3D" id="3.40.50.2000">
    <property type="entry name" value="Glycogen Phosphorylase B"/>
    <property type="match status" value="2"/>
</dbReference>
<dbReference type="InterPro" id="IPR051199">
    <property type="entry name" value="LPS_LOS_Heptosyltrfase"/>
</dbReference>
<name>A0ABN6UZ02_9BACT</name>
<dbReference type="CDD" id="cd03789">
    <property type="entry name" value="GT9_LPS_heptosyltransferase"/>
    <property type="match status" value="1"/>
</dbReference>
<protein>
    <recommendedName>
        <fullName evidence="5">Glycosyltransferase family 9 protein</fullName>
    </recommendedName>
</protein>
<dbReference type="Proteomes" id="UP001242010">
    <property type="component" value="Chromosome"/>
</dbReference>
<organism evidence="3 4">
    <name type="scientific">Geothrix oryzae</name>
    <dbReference type="NCBI Taxonomy" id="2927975"/>
    <lineage>
        <taxon>Bacteria</taxon>
        <taxon>Pseudomonadati</taxon>
        <taxon>Acidobacteriota</taxon>
        <taxon>Holophagae</taxon>
        <taxon>Holophagales</taxon>
        <taxon>Holophagaceae</taxon>
        <taxon>Geothrix</taxon>
    </lineage>
</organism>